<evidence type="ECO:0000256" key="1">
    <source>
        <dbReference type="SAM" id="MobiDB-lite"/>
    </source>
</evidence>
<comment type="caution">
    <text evidence="3">The sequence shown here is derived from an EMBL/GenBank/DDBJ whole genome shotgun (WGS) entry which is preliminary data.</text>
</comment>
<evidence type="ECO:0000313" key="3">
    <source>
        <dbReference type="EMBL" id="KAJ4153273.1"/>
    </source>
</evidence>
<dbReference type="KEGG" id="amus:LMH87_009768"/>
<dbReference type="AlphaFoldDB" id="A0A9W8QC08"/>
<accession>A0A9W8QC08</accession>
<protein>
    <recommendedName>
        <fullName evidence="2">Myb/SANT-like domain-containing protein</fullName>
    </recommendedName>
</protein>
<dbReference type="GeneID" id="80896927"/>
<dbReference type="RefSeq" id="XP_056053931.1">
    <property type="nucleotide sequence ID" value="XM_056196822.1"/>
</dbReference>
<proteinExistence type="predicted"/>
<dbReference type="Proteomes" id="UP001144673">
    <property type="component" value="Chromosome 5"/>
</dbReference>
<keyword evidence="4" id="KW-1185">Reference proteome</keyword>
<name>A0A9W8QC08_AKAMU</name>
<dbReference type="EMBL" id="JAJHUN010000008">
    <property type="protein sequence ID" value="KAJ4153273.1"/>
    <property type="molecule type" value="Genomic_DNA"/>
</dbReference>
<reference evidence="3" key="1">
    <citation type="journal article" date="2023" name="Access Microbiol">
        <title>De-novo genome assembly for Akanthomyces muscarius, a biocontrol agent of insect agricultural pests.</title>
        <authorList>
            <person name="Erdos Z."/>
            <person name="Studholme D.J."/>
            <person name="Raymond B."/>
            <person name="Sharma M."/>
        </authorList>
    </citation>
    <scope>NUCLEOTIDE SEQUENCE</scope>
    <source>
        <strain evidence="3">Ve6</strain>
    </source>
</reference>
<dbReference type="Pfam" id="PF12776">
    <property type="entry name" value="Myb_DNA-bind_3"/>
    <property type="match status" value="1"/>
</dbReference>
<evidence type="ECO:0000259" key="2">
    <source>
        <dbReference type="Pfam" id="PF12776"/>
    </source>
</evidence>
<sequence>MDSEAQRQQRALYTRYASDYHHALSVIREEIEDAFPEDRLSHTQISDKYKELRSLYQNFLAFLELPDLEYDEETGKIDAPDARWSFIRLKGGHKCEQDLRERGFSPARLQLFRSAFPYEQGNSLMMMCSWDSDDDHLLKEIFKKKKRAPQGQKKAEPKPGEKRKRVTKPASKAKATKVFSEKLKQSIRLGPMREGEEKMPFALREFTRVKSDAQTRMKLFDTPDTTINDFLDLIQHHDDLMIKYHSSNDGGKRKIFWRLLQDNGKFSVRW</sequence>
<organism evidence="3 4">
    <name type="scientific">Akanthomyces muscarius</name>
    <name type="common">Entomopathogenic fungus</name>
    <name type="synonym">Lecanicillium muscarium</name>
    <dbReference type="NCBI Taxonomy" id="2231603"/>
    <lineage>
        <taxon>Eukaryota</taxon>
        <taxon>Fungi</taxon>
        <taxon>Dikarya</taxon>
        <taxon>Ascomycota</taxon>
        <taxon>Pezizomycotina</taxon>
        <taxon>Sordariomycetes</taxon>
        <taxon>Hypocreomycetidae</taxon>
        <taxon>Hypocreales</taxon>
        <taxon>Cordycipitaceae</taxon>
        <taxon>Akanthomyces</taxon>
    </lineage>
</organism>
<gene>
    <name evidence="3" type="ORF">LMH87_009768</name>
</gene>
<feature type="region of interest" description="Disordered" evidence="1">
    <location>
        <begin position="143"/>
        <end position="175"/>
    </location>
</feature>
<feature type="domain" description="Myb/SANT-like" evidence="2">
    <location>
        <begin position="23"/>
        <end position="85"/>
    </location>
</feature>
<evidence type="ECO:0000313" key="4">
    <source>
        <dbReference type="Proteomes" id="UP001144673"/>
    </source>
</evidence>
<dbReference type="InterPro" id="IPR024752">
    <property type="entry name" value="Myb/SANT-like_dom"/>
</dbReference>